<reference evidence="2" key="1">
    <citation type="journal article" date="2014" name="Genome Biol. Evol.">
        <title>Pangenome evidence for extensive interdomain horizontal transfer affecting lineage core and shell genes in uncultured planktonic thaumarchaeota and euryarchaeota.</title>
        <authorList>
            <person name="Deschamps P."/>
            <person name="Zivanovic Y."/>
            <person name="Moreira D."/>
            <person name="Rodriguez-Valera F."/>
            <person name="Lopez-Garcia P."/>
        </authorList>
    </citation>
    <scope>NUCLEOTIDE SEQUENCE</scope>
</reference>
<sequence>MIEEALVTYEEPDDDEEDRIARMDAYPSSASKSMGSEPAAEPTELMSAPTEEVVEEDASADQNEDMIRIRILQDLDEPIIDADGNELELLTGDIEFCDADFASGLIAAGLAEDAST</sequence>
<proteinExistence type="predicted"/>
<evidence type="ECO:0000256" key="1">
    <source>
        <dbReference type="SAM" id="MobiDB-lite"/>
    </source>
</evidence>
<evidence type="ECO:0000313" key="2">
    <source>
        <dbReference type="EMBL" id="AIF20238.1"/>
    </source>
</evidence>
<feature type="region of interest" description="Disordered" evidence="1">
    <location>
        <begin position="25"/>
        <end position="61"/>
    </location>
</feature>
<name>A0A075I2K8_9EURY</name>
<accession>A0A075I2K8</accession>
<protein>
    <submittedName>
        <fullName evidence="2">Uncharacterized protein</fullName>
    </submittedName>
</protein>
<dbReference type="AlphaFoldDB" id="A0A075I2K8"/>
<dbReference type="EMBL" id="KF901159">
    <property type="protein sequence ID" value="AIF20238.1"/>
    <property type="molecule type" value="Genomic_DNA"/>
</dbReference>
<feature type="compositionally biased region" description="Acidic residues" evidence="1">
    <location>
        <begin position="52"/>
        <end position="61"/>
    </location>
</feature>
<organism evidence="2">
    <name type="scientific">uncultured marine group II/III euryarchaeote KM3_88_H06</name>
    <dbReference type="NCBI Taxonomy" id="1456537"/>
    <lineage>
        <taxon>Archaea</taxon>
        <taxon>Methanobacteriati</taxon>
        <taxon>Methanobacteriota</taxon>
        <taxon>environmental samples</taxon>
    </lineage>
</organism>